<protein>
    <submittedName>
        <fullName evidence="1">Uncharacterized protein</fullName>
    </submittedName>
</protein>
<evidence type="ECO:0000313" key="1">
    <source>
        <dbReference type="EMBL" id="OUI78570.1"/>
    </source>
</evidence>
<dbReference type="Proteomes" id="UP000194946">
    <property type="component" value="Unassembled WGS sequence"/>
</dbReference>
<accession>A0A251ZV77</accession>
<dbReference type="EMBL" id="JOPB01000006">
    <property type="protein sequence ID" value="OUI78570.1"/>
    <property type="molecule type" value="Genomic_DNA"/>
</dbReference>
<reference evidence="2" key="1">
    <citation type="submission" date="2014-06" db="EMBL/GenBank/DDBJ databases">
        <authorList>
            <person name="Winans N.J."/>
            <person name="Newell P.D."/>
            <person name="Douglas A.E."/>
        </authorList>
    </citation>
    <scope>NUCLEOTIDE SEQUENCE [LARGE SCALE GENOMIC DNA]</scope>
    <source>
        <strain evidence="2">DmL_052</strain>
    </source>
</reference>
<proteinExistence type="predicted"/>
<comment type="caution">
    <text evidence="1">The sequence shown here is derived from an EMBL/GenBank/DDBJ whole genome shotgun (WGS) entry which is preliminary data.</text>
</comment>
<dbReference type="SUPFAM" id="SSF51120">
    <property type="entry name" value="beta-Roll"/>
    <property type="match status" value="1"/>
</dbReference>
<dbReference type="GO" id="GO:0005509">
    <property type="term" value="F:calcium ion binding"/>
    <property type="evidence" value="ECO:0007669"/>
    <property type="project" value="InterPro"/>
</dbReference>
<organism evidence="1 2">
    <name type="scientific">Commensalibacter intestini</name>
    <dbReference type="NCBI Taxonomy" id="479936"/>
    <lineage>
        <taxon>Bacteria</taxon>
        <taxon>Pseudomonadati</taxon>
        <taxon>Pseudomonadota</taxon>
        <taxon>Alphaproteobacteria</taxon>
        <taxon>Acetobacterales</taxon>
        <taxon>Acetobacteraceae</taxon>
    </lineage>
</organism>
<keyword evidence="2" id="KW-1185">Reference proteome</keyword>
<dbReference type="PRINTS" id="PR00313">
    <property type="entry name" value="CABNDNGRPT"/>
</dbReference>
<dbReference type="InterPro" id="IPR011049">
    <property type="entry name" value="Serralysin-like_metalloprot_C"/>
</dbReference>
<dbReference type="Pfam" id="PF00353">
    <property type="entry name" value="HemolysinCabind"/>
    <property type="match status" value="1"/>
</dbReference>
<dbReference type="Gene3D" id="2.150.10.10">
    <property type="entry name" value="Serralysin-like metalloprotease, C-terminal"/>
    <property type="match status" value="1"/>
</dbReference>
<dbReference type="InterPro" id="IPR001343">
    <property type="entry name" value="Hemolysn_Ca-bd"/>
</dbReference>
<dbReference type="AlphaFoldDB" id="A0A251ZV77"/>
<name>A0A251ZV77_9PROT</name>
<gene>
    <name evidence="1" type="ORF">HK18_08725</name>
</gene>
<evidence type="ECO:0000313" key="2">
    <source>
        <dbReference type="Proteomes" id="UP000194946"/>
    </source>
</evidence>
<sequence>MSNNIVTPTTYSDEESLVSNSAVTIQGGSGVLPRYYNCTVTAMNSNIMVNGTQNSNFNVMGGTTTINGAQYSNFMISGSPTTVSGGNNNNFNADGSLLFSQGTGFNSIVNTGQTFIFGTDGLNLVLRSYNSDALFVANEGNETLNAAGSTSPITVYASQTSNHNTNLVVTTGSGNDELDAGTGNSTLNGGAGNNIFVFNKDTDAGGRTVIGDFAVSAGNKISLYNYNLTQDSLGALLASSHNDSNGNAVLNLDNHQITVQGVSINNLHTEQFNI</sequence>